<dbReference type="Proteomes" id="UP000317977">
    <property type="component" value="Unassembled WGS sequence"/>
</dbReference>
<proteinExistence type="predicted"/>
<evidence type="ECO:0000313" key="1">
    <source>
        <dbReference type="EMBL" id="TWU58125.1"/>
    </source>
</evidence>
<protein>
    <submittedName>
        <fullName evidence="1">Uncharacterized protein</fullName>
    </submittedName>
</protein>
<dbReference type="AlphaFoldDB" id="A0A5C6F9M6"/>
<accession>A0A5C6F9M6</accession>
<keyword evidence="2" id="KW-1185">Reference proteome</keyword>
<reference evidence="1 2" key="1">
    <citation type="submission" date="2019-02" db="EMBL/GenBank/DDBJ databases">
        <title>Deep-cultivation of Planctomycetes and their phenomic and genomic characterization uncovers novel biology.</title>
        <authorList>
            <person name="Wiegand S."/>
            <person name="Jogler M."/>
            <person name="Boedeker C."/>
            <person name="Pinto D."/>
            <person name="Vollmers J."/>
            <person name="Rivas-Marin E."/>
            <person name="Kohn T."/>
            <person name="Peeters S.H."/>
            <person name="Heuer A."/>
            <person name="Rast P."/>
            <person name="Oberbeckmann S."/>
            <person name="Bunk B."/>
            <person name="Jeske O."/>
            <person name="Meyerdierks A."/>
            <person name="Storesund J.E."/>
            <person name="Kallscheuer N."/>
            <person name="Luecker S."/>
            <person name="Lage O.M."/>
            <person name="Pohl T."/>
            <person name="Merkel B.J."/>
            <person name="Hornburger P."/>
            <person name="Mueller R.-W."/>
            <person name="Bruemmer F."/>
            <person name="Labrenz M."/>
            <person name="Spormann A.M."/>
            <person name="Op Den Camp H."/>
            <person name="Overmann J."/>
            <person name="Amann R."/>
            <person name="Jetten M.S.M."/>
            <person name="Mascher T."/>
            <person name="Medema M.H."/>
            <person name="Devos D.P."/>
            <person name="Kaster A.-K."/>
            <person name="Ovreas L."/>
            <person name="Rohde M."/>
            <person name="Galperin M.Y."/>
            <person name="Jogler C."/>
        </authorList>
    </citation>
    <scope>NUCLEOTIDE SEQUENCE [LARGE SCALE GENOMIC DNA]</scope>
    <source>
        <strain evidence="1 2">Poly59</strain>
    </source>
</reference>
<sequence length="88" mass="9893">MPRPCVRANLVDAPPLAHPPIMRLKASRNIGCSKYRIPIGATLTILLDPPRLTIQARIRVVPVVAKDHNRPNEWIGGWSSFDWFGSRL</sequence>
<organism evidence="1 2">
    <name type="scientific">Rubripirellula reticaptiva</name>
    <dbReference type="NCBI Taxonomy" id="2528013"/>
    <lineage>
        <taxon>Bacteria</taxon>
        <taxon>Pseudomonadati</taxon>
        <taxon>Planctomycetota</taxon>
        <taxon>Planctomycetia</taxon>
        <taxon>Pirellulales</taxon>
        <taxon>Pirellulaceae</taxon>
        <taxon>Rubripirellula</taxon>
    </lineage>
</organism>
<comment type="caution">
    <text evidence="1">The sequence shown here is derived from an EMBL/GenBank/DDBJ whole genome shotgun (WGS) entry which is preliminary data.</text>
</comment>
<gene>
    <name evidence="1" type="ORF">Poly59_10340</name>
</gene>
<dbReference type="EMBL" id="SJPX01000001">
    <property type="protein sequence ID" value="TWU58125.1"/>
    <property type="molecule type" value="Genomic_DNA"/>
</dbReference>
<evidence type="ECO:0000313" key="2">
    <source>
        <dbReference type="Proteomes" id="UP000317977"/>
    </source>
</evidence>
<name>A0A5C6F9M6_9BACT</name>